<dbReference type="EMBL" id="QBLH01000746">
    <property type="protein sequence ID" value="TGZ54306.1"/>
    <property type="molecule type" value="Genomic_DNA"/>
</dbReference>
<name>A0A4S2KXA3_9HYME</name>
<protein>
    <submittedName>
        <fullName evidence="1">Uncharacterized protein</fullName>
    </submittedName>
</protein>
<keyword evidence="2" id="KW-1185">Reference proteome</keyword>
<dbReference type="Proteomes" id="UP000310200">
    <property type="component" value="Unassembled WGS sequence"/>
</dbReference>
<evidence type="ECO:0000313" key="1">
    <source>
        <dbReference type="EMBL" id="TGZ54306.1"/>
    </source>
</evidence>
<proteinExistence type="predicted"/>
<gene>
    <name evidence="1" type="ORF">DBV15_10663</name>
</gene>
<evidence type="ECO:0000313" key="2">
    <source>
        <dbReference type="Proteomes" id="UP000310200"/>
    </source>
</evidence>
<dbReference type="AlphaFoldDB" id="A0A4S2KXA3"/>
<reference evidence="1 2" key="1">
    <citation type="journal article" date="2019" name="Philos. Trans. R. Soc. Lond., B, Biol. Sci.">
        <title>Ant behaviour and brain gene expression of defending hosts depend on the ecological success of the intruding social parasite.</title>
        <authorList>
            <person name="Kaur R."/>
            <person name="Stoldt M."/>
            <person name="Jongepier E."/>
            <person name="Feldmeyer B."/>
            <person name="Menzel F."/>
            <person name="Bornberg-Bauer E."/>
            <person name="Foitzik S."/>
        </authorList>
    </citation>
    <scope>NUCLEOTIDE SEQUENCE [LARGE SCALE GENOMIC DNA]</scope>
    <source>
        <tissue evidence="1">Whole body</tissue>
    </source>
</reference>
<sequence length="138" mass="16032">MKSIFLIPIWYKRYLLPISFGVSMRHVPRHGMNAMPLEIPKESNALQRQSEDGFTRTIYWTHRFCAVGQQLGSAESRIITAQRGFIVLNLPIKILQIQQEPIHFFHNITYLCKICPNDNAPHRPSTDTYQPKLLLNVD</sequence>
<accession>A0A4S2KXA3</accession>
<comment type="caution">
    <text evidence="1">The sequence shown here is derived from an EMBL/GenBank/DDBJ whole genome shotgun (WGS) entry which is preliminary data.</text>
</comment>
<organism evidence="1 2">
    <name type="scientific">Temnothorax longispinosus</name>
    <dbReference type="NCBI Taxonomy" id="300112"/>
    <lineage>
        <taxon>Eukaryota</taxon>
        <taxon>Metazoa</taxon>
        <taxon>Ecdysozoa</taxon>
        <taxon>Arthropoda</taxon>
        <taxon>Hexapoda</taxon>
        <taxon>Insecta</taxon>
        <taxon>Pterygota</taxon>
        <taxon>Neoptera</taxon>
        <taxon>Endopterygota</taxon>
        <taxon>Hymenoptera</taxon>
        <taxon>Apocrita</taxon>
        <taxon>Aculeata</taxon>
        <taxon>Formicoidea</taxon>
        <taxon>Formicidae</taxon>
        <taxon>Myrmicinae</taxon>
        <taxon>Temnothorax</taxon>
    </lineage>
</organism>